<dbReference type="GO" id="GO:0000978">
    <property type="term" value="F:RNA polymerase II cis-regulatory region sequence-specific DNA binding"/>
    <property type="evidence" value="ECO:0007669"/>
    <property type="project" value="TreeGrafter"/>
</dbReference>
<organism evidence="6 7">
    <name type="scientific">Tetracentron sinense</name>
    <name type="common">Spur-leaf</name>
    <dbReference type="NCBI Taxonomy" id="13715"/>
    <lineage>
        <taxon>Eukaryota</taxon>
        <taxon>Viridiplantae</taxon>
        <taxon>Streptophyta</taxon>
        <taxon>Embryophyta</taxon>
        <taxon>Tracheophyta</taxon>
        <taxon>Spermatophyta</taxon>
        <taxon>Magnoliopsida</taxon>
        <taxon>Trochodendrales</taxon>
        <taxon>Trochodendraceae</taxon>
        <taxon>Tetracentron</taxon>
    </lineage>
</organism>
<dbReference type="GO" id="GO:0005634">
    <property type="term" value="C:nucleus"/>
    <property type="evidence" value="ECO:0007669"/>
    <property type="project" value="TreeGrafter"/>
</dbReference>
<evidence type="ECO:0000313" key="7">
    <source>
        <dbReference type="Proteomes" id="UP000655225"/>
    </source>
</evidence>
<evidence type="ECO:0000313" key="6">
    <source>
        <dbReference type="EMBL" id="KAF8397319.1"/>
    </source>
</evidence>
<evidence type="ECO:0000256" key="3">
    <source>
        <dbReference type="SAM" id="MobiDB-lite"/>
    </source>
</evidence>
<dbReference type="CDD" id="cd00167">
    <property type="entry name" value="SANT"/>
    <property type="match status" value="2"/>
</dbReference>
<dbReference type="PROSITE" id="PS51294">
    <property type="entry name" value="HTH_MYB"/>
    <property type="match status" value="2"/>
</dbReference>
<dbReference type="PANTHER" id="PTHR45614">
    <property type="entry name" value="MYB PROTEIN-RELATED"/>
    <property type="match status" value="1"/>
</dbReference>
<dbReference type="GO" id="GO:0000981">
    <property type="term" value="F:DNA-binding transcription factor activity, RNA polymerase II-specific"/>
    <property type="evidence" value="ECO:0007669"/>
    <property type="project" value="TreeGrafter"/>
</dbReference>
<dbReference type="OrthoDB" id="2143914at2759"/>
<dbReference type="SMART" id="SM00717">
    <property type="entry name" value="SANT"/>
    <property type="match status" value="2"/>
</dbReference>
<evidence type="ECO:0000256" key="2">
    <source>
        <dbReference type="ARBA" id="ARBA00023125"/>
    </source>
</evidence>
<dbReference type="EMBL" id="JABCRI010000011">
    <property type="protein sequence ID" value="KAF8397319.1"/>
    <property type="molecule type" value="Genomic_DNA"/>
</dbReference>
<evidence type="ECO:0000259" key="4">
    <source>
        <dbReference type="PROSITE" id="PS50090"/>
    </source>
</evidence>
<feature type="domain" description="Myb-like" evidence="4">
    <location>
        <begin position="136"/>
        <end position="182"/>
    </location>
</feature>
<protein>
    <submittedName>
        <fullName evidence="6">Uncharacterized protein</fullName>
    </submittedName>
</protein>
<feature type="compositionally biased region" description="Basic residues" evidence="3">
    <location>
        <begin position="231"/>
        <end position="244"/>
    </location>
</feature>
<dbReference type="SUPFAM" id="SSF46689">
    <property type="entry name" value="Homeodomain-like"/>
    <property type="match status" value="1"/>
</dbReference>
<dbReference type="InterPro" id="IPR017930">
    <property type="entry name" value="Myb_dom"/>
</dbReference>
<feature type="compositionally biased region" description="Polar residues" evidence="3">
    <location>
        <begin position="221"/>
        <end position="230"/>
    </location>
</feature>
<dbReference type="AlphaFoldDB" id="A0A834YWT5"/>
<evidence type="ECO:0000256" key="1">
    <source>
        <dbReference type="ARBA" id="ARBA00022737"/>
    </source>
</evidence>
<keyword evidence="7" id="KW-1185">Reference proteome</keyword>
<keyword evidence="2" id="KW-0238">DNA-binding</keyword>
<gene>
    <name evidence="6" type="ORF">HHK36_016232</name>
</gene>
<feature type="domain" description="HTH myb-type" evidence="5">
    <location>
        <begin position="136"/>
        <end position="186"/>
    </location>
</feature>
<feature type="region of interest" description="Disordered" evidence="3">
    <location>
        <begin position="221"/>
        <end position="257"/>
    </location>
</feature>
<dbReference type="InterPro" id="IPR009057">
    <property type="entry name" value="Homeodomain-like_sf"/>
</dbReference>
<dbReference type="Pfam" id="PF13921">
    <property type="entry name" value="Myb_DNA-bind_6"/>
    <property type="match status" value="1"/>
</dbReference>
<dbReference type="InterPro" id="IPR001005">
    <property type="entry name" value="SANT/Myb"/>
</dbReference>
<evidence type="ECO:0000259" key="5">
    <source>
        <dbReference type="PROSITE" id="PS51294"/>
    </source>
</evidence>
<dbReference type="Gene3D" id="1.10.10.60">
    <property type="entry name" value="Homeodomain-like"/>
    <property type="match status" value="2"/>
</dbReference>
<name>A0A834YWT5_TETSI</name>
<dbReference type="Proteomes" id="UP000655225">
    <property type="component" value="Unassembled WGS sequence"/>
</dbReference>
<dbReference type="InterPro" id="IPR050560">
    <property type="entry name" value="MYB_TF"/>
</dbReference>
<feature type="domain" description="Myb-like" evidence="4">
    <location>
        <begin position="183"/>
        <end position="233"/>
    </location>
</feature>
<comment type="caution">
    <text evidence="6">The sequence shown here is derived from an EMBL/GenBank/DDBJ whole genome shotgun (WGS) entry which is preliminary data.</text>
</comment>
<feature type="domain" description="HTH myb-type" evidence="5">
    <location>
        <begin position="187"/>
        <end position="237"/>
    </location>
</feature>
<dbReference type="PANTHER" id="PTHR45614:SF218">
    <property type="entry name" value="TRANSCRIPTION FACTOR MYB119-RELATED"/>
    <property type="match status" value="1"/>
</dbReference>
<sequence length="471" mass="52847">MEGRGGFGYGHLAKNPHLLRTTPPLKAIERFLWSPNNPSQTQVERSVDGLVSANGFREFSSSVGAIDGYGSGVLWPSLQETNFVDGLLVDGESLNWTHERNHKMGFRGEVKLGDEKNTAGWVGKRVKGGSSATSIKGQWTEEEDSLLVRLVKQYGVRKWAQISQKLVGRAGKQCRERWHNHLRPDIKKDTWSVEEERMLVEAHEKIGNRWAAIAKRIPGRTENSIKNHWNATKRRQNSRRKNKKAVSQGGKSQPSILQDYIRSKSMKDDTSTTITTTTTTTGSTLSSALSNQLGILLPELSEPTLTGDSPTSIANTYDDELLSIQKFFANIYEWPSNDATVVGSTDDETIHDEHLQFPLSFDLLDLFQTSDDQKFMEMDEYGLSSNTPIEKMSVNNLQKQDSNTPHLSSDLYLSYLLNGPTYSPSTDNHYENPNIELLTDQASSNGKREMDLLEMVSSSQFSQSSNNSFCW</sequence>
<proteinExistence type="predicted"/>
<reference evidence="6 7" key="1">
    <citation type="submission" date="2020-04" db="EMBL/GenBank/DDBJ databases">
        <title>Plant Genome Project.</title>
        <authorList>
            <person name="Zhang R.-G."/>
        </authorList>
    </citation>
    <scope>NUCLEOTIDE SEQUENCE [LARGE SCALE GENOMIC DNA]</scope>
    <source>
        <strain evidence="6">YNK0</strain>
        <tissue evidence="6">Leaf</tissue>
    </source>
</reference>
<keyword evidence="1" id="KW-0677">Repeat</keyword>
<dbReference type="FunFam" id="1.10.10.60:FF:000010">
    <property type="entry name" value="Transcriptional activator Myb isoform A"/>
    <property type="match status" value="1"/>
</dbReference>
<accession>A0A834YWT5</accession>
<dbReference type="OMA" id="KCIPGRT"/>
<dbReference type="PROSITE" id="PS50090">
    <property type="entry name" value="MYB_LIKE"/>
    <property type="match status" value="2"/>
</dbReference>